<evidence type="ECO:0000313" key="3">
    <source>
        <dbReference type="Proteomes" id="UP000030651"/>
    </source>
</evidence>
<sequence>MADFLGAMSGQVGSQFSSSAPDLLDQARLPGQIFRIQKKQQELLEKADSWAQYLARQPKPGVNLPIEVLENLREFHRREKKAAEHAETSLRFPRGGQRNLHQDDSLKSQASRSNSIVSENASDEAEDVGSAISWSPSPARGDKFTKEDSIDSAPSQPSSQVHHNDNDDGGDDDGSEQQAFMSQIPARSPLLQPTINEARTQQRARPVFNDFPSSSLGADEELEVVAPNALVEEQPAPKKSSQSNPTPPSAQVQVPCTFDANSSVPERPCKDLASIQTVQERLARKNKSAPAGLISLPQTTNHTADVPDSQSSVDSNSSVIPATNFSKQHRSPVRPLRMQPIKSTIKETPRLHSRSILQPTIEESSPPPPLPPPEHLKPVRDLDSNEMTRPKDGPGSSRIASPLPRAPSEPATLFVSQEAKFSETSWSPFVDYCVAYPSYTGSLTDFVSACLCIPKRRLATYQYDDFIRAWKEGYLSYVQGSQEGALVAIDWYMEMADDLPLAYQANVVTKSNLKKVLEAYPEEVALMKPAHEMDQVHKSQALDEAPLDVAEEVQHLASEAPAAPVTSTVDVESRADCPSRRSSTSSVGFEDPPLPIKPRASMVERAPGEPSAASKLRSRTAVVDLKSPQKRRSDDGVFQPPSKRTSRASVTPSEASMRAGPTVSRSMNYMAEVQPPPTSTGLSSKSDASSSRKKAKTVSDFKKFLRSEKVRKRHLDNISIASSAPPGTAPVYGRRGGPSN</sequence>
<feature type="compositionally biased region" description="Polar residues" evidence="1">
    <location>
        <begin position="152"/>
        <end position="161"/>
    </location>
</feature>
<proteinExistence type="predicted"/>
<dbReference type="GeneID" id="19271245"/>
<feature type="compositionally biased region" description="Basic and acidic residues" evidence="1">
    <location>
        <begin position="374"/>
        <end position="392"/>
    </location>
</feature>
<dbReference type="eggNOG" id="ENOG502STJP">
    <property type="taxonomic scope" value="Eukaryota"/>
</dbReference>
<feature type="compositionally biased region" description="Basic and acidic residues" evidence="1">
    <location>
        <begin position="79"/>
        <end position="88"/>
    </location>
</feature>
<feature type="region of interest" description="Disordered" evidence="1">
    <location>
        <begin position="79"/>
        <end position="268"/>
    </location>
</feature>
<dbReference type="Proteomes" id="UP000030651">
    <property type="component" value="Unassembled WGS sequence"/>
</dbReference>
<feature type="region of interest" description="Disordered" evidence="1">
    <location>
        <begin position="716"/>
        <end position="740"/>
    </location>
</feature>
<dbReference type="KEGG" id="pfy:PFICI_06232"/>
<reference evidence="3" key="1">
    <citation type="journal article" date="2015" name="BMC Genomics">
        <title>Genomic and transcriptomic analysis of the endophytic fungus Pestalotiopsis fici reveals its lifestyle and high potential for synthesis of natural products.</title>
        <authorList>
            <person name="Wang X."/>
            <person name="Zhang X."/>
            <person name="Liu L."/>
            <person name="Xiang M."/>
            <person name="Wang W."/>
            <person name="Sun X."/>
            <person name="Che Y."/>
            <person name="Guo L."/>
            <person name="Liu G."/>
            <person name="Guo L."/>
            <person name="Wang C."/>
            <person name="Yin W.B."/>
            <person name="Stadler M."/>
            <person name="Zhang X."/>
            <person name="Liu X."/>
        </authorList>
    </citation>
    <scope>NUCLEOTIDE SEQUENCE [LARGE SCALE GENOMIC DNA]</scope>
    <source>
        <strain evidence="3">W106-1 / CGMCC3.15140</strain>
    </source>
</reference>
<feature type="compositionally biased region" description="Polar residues" evidence="1">
    <location>
        <begin position="191"/>
        <end position="203"/>
    </location>
</feature>
<accession>W3X5B5</accession>
<evidence type="ECO:0000256" key="1">
    <source>
        <dbReference type="SAM" id="MobiDB-lite"/>
    </source>
</evidence>
<dbReference type="STRING" id="1229662.W3X5B5"/>
<feature type="compositionally biased region" description="Basic and acidic residues" evidence="1">
    <location>
        <begin position="140"/>
        <end position="149"/>
    </location>
</feature>
<evidence type="ECO:0000313" key="2">
    <source>
        <dbReference type="EMBL" id="ETS81230.1"/>
    </source>
</evidence>
<feature type="region of interest" description="Disordered" evidence="1">
    <location>
        <begin position="557"/>
        <end position="702"/>
    </location>
</feature>
<feature type="region of interest" description="Disordered" evidence="1">
    <location>
        <begin position="360"/>
        <end position="405"/>
    </location>
</feature>
<name>W3X5B5_PESFW</name>
<gene>
    <name evidence="2" type="ORF">PFICI_06232</name>
</gene>
<feature type="compositionally biased region" description="Polar residues" evidence="1">
    <location>
        <begin position="107"/>
        <end position="120"/>
    </location>
</feature>
<dbReference type="EMBL" id="KI912112">
    <property type="protein sequence ID" value="ETS81230.1"/>
    <property type="molecule type" value="Genomic_DNA"/>
</dbReference>
<dbReference type="HOGENOM" id="CLU_375111_0_0_1"/>
<dbReference type="AlphaFoldDB" id="W3X5B5"/>
<dbReference type="InParanoid" id="W3X5B5"/>
<feature type="compositionally biased region" description="Low complexity" evidence="1">
    <location>
        <begin position="306"/>
        <end position="319"/>
    </location>
</feature>
<organism evidence="2 3">
    <name type="scientific">Pestalotiopsis fici (strain W106-1 / CGMCC3.15140)</name>
    <dbReference type="NCBI Taxonomy" id="1229662"/>
    <lineage>
        <taxon>Eukaryota</taxon>
        <taxon>Fungi</taxon>
        <taxon>Dikarya</taxon>
        <taxon>Ascomycota</taxon>
        <taxon>Pezizomycotina</taxon>
        <taxon>Sordariomycetes</taxon>
        <taxon>Xylariomycetidae</taxon>
        <taxon>Amphisphaeriales</taxon>
        <taxon>Sporocadaceae</taxon>
        <taxon>Pestalotiopsis</taxon>
    </lineage>
</organism>
<feature type="compositionally biased region" description="Polar residues" evidence="1">
    <location>
        <begin position="239"/>
        <end position="264"/>
    </location>
</feature>
<feature type="region of interest" description="Disordered" evidence="1">
    <location>
        <begin position="281"/>
        <end position="334"/>
    </location>
</feature>
<keyword evidence="3" id="KW-1185">Reference proteome</keyword>
<dbReference type="OMA" id="NTPPCAQ"/>
<protein>
    <submittedName>
        <fullName evidence="2">Uncharacterized protein</fullName>
    </submittedName>
</protein>
<dbReference type="OrthoDB" id="3538943at2759"/>
<dbReference type="RefSeq" id="XP_007833004.1">
    <property type="nucleotide sequence ID" value="XM_007834813.1"/>
</dbReference>